<feature type="domain" description="Hda lid" evidence="1">
    <location>
        <begin position="183"/>
        <end position="234"/>
    </location>
</feature>
<keyword evidence="3" id="KW-1185">Reference proteome</keyword>
<dbReference type="EMBL" id="JACIGI010000019">
    <property type="protein sequence ID" value="MBB4286632.1"/>
    <property type="molecule type" value="Genomic_DNA"/>
</dbReference>
<sequence length="248" mass="26415">MSDPGEDPAAAPGGAQMAFDFPARPALGRADFLVAPCNAAAVAWIDRWPDWPGPALALVGPEGCGKTHLAHVLAARAGARVLDRPDAEALNAALIAGERGPLVVELAPGTPRLDPAAEEALVHVLNLAREHGDHCLLTSTAPPARWRVALPDLHSRLAALPVAEITPPDETLLEMVLVKLFADRQVIVPPDVMRFLARRIDRSFAAARDIVARLDALAWGRGRAITLPLARELLGRPDVSRRRDPPAG</sequence>
<reference evidence="2 3" key="1">
    <citation type="submission" date="2020-08" db="EMBL/GenBank/DDBJ databases">
        <title>Genome sequencing of Purple Non-Sulfur Bacteria from various extreme environments.</title>
        <authorList>
            <person name="Mayer M."/>
        </authorList>
    </citation>
    <scope>NUCLEOTIDE SEQUENCE [LARGE SCALE GENOMIC DNA]</scope>
    <source>
        <strain evidence="2 3">JA135</strain>
    </source>
</reference>
<comment type="caution">
    <text evidence="2">The sequence shown here is derived from an EMBL/GenBank/DDBJ whole genome shotgun (WGS) entry which is preliminary data.</text>
</comment>
<organism evidence="2 3">
    <name type="scientific">Roseospira goensis</name>
    <dbReference type="NCBI Taxonomy" id="391922"/>
    <lineage>
        <taxon>Bacteria</taxon>
        <taxon>Pseudomonadati</taxon>
        <taxon>Pseudomonadota</taxon>
        <taxon>Alphaproteobacteria</taxon>
        <taxon>Rhodospirillales</taxon>
        <taxon>Rhodospirillaceae</taxon>
        <taxon>Roseospira</taxon>
    </lineage>
</organism>
<evidence type="ECO:0000259" key="1">
    <source>
        <dbReference type="Pfam" id="PF22688"/>
    </source>
</evidence>
<dbReference type="GO" id="GO:0003688">
    <property type="term" value="F:DNA replication origin binding"/>
    <property type="evidence" value="ECO:0007669"/>
    <property type="project" value="TreeGrafter"/>
</dbReference>
<dbReference type="InterPro" id="IPR055199">
    <property type="entry name" value="Hda_lid"/>
</dbReference>
<dbReference type="SUPFAM" id="SSF52540">
    <property type="entry name" value="P-loop containing nucleoside triphosphate hydrolases"/>
    <property type="match status" value="1"/>
</dbReference>
<gene>
    <name evidence="2" type="ORF">GGD88_002367</name>
</gene>
<dbReference type="Gene3D" id="1.10.8.60">
    <property type="match status" value="1"/>
</dbReference>
<dbReference type="Gene3D" id="3.40.50.300">
    <property type="entry name" value="P-loop containing nucleotide triphosphate hydrolases"/>
    <property type="match status" value="2"/>
</dbReference>
<dbReference type="Proteomes" id="UP000555728">
    <property type="component" value="Unassembled WGS sequence"/>
</dbReference>
<dbReference type="AlphaFoldDB" id="A0A7W6S1U7"/>
<dbReference type="PANTHER" id="PTHR30050:SF5">
    <property type="entry name" value="DNAA REGULATORY INACTIVATOR HDA"/>
    <property type="match status" value="1"/>
</dbReference>
<evidence type="ECO:0000313" key="3">
    <source>
        <dbReference type="Proteomes" id="UP000555728"/>
    </source>
</evidence>
<dbReference type="PANTHER" id="PTHR30050">
    <property type="entry name" value="CHROMOSOMAL REPLICATION INITIATOR PROTEIN DNAA"/>
    <property type="match status" value="1"/>
</dbReference>
<dbReference type="RefSeq" id="WP_221237122.1">
    <property type="nucleotide sequence ID" value="NZ_JACIGI010000019.1"/>
</dbReference>
<accession>A0A7W6S1U7</accession>
<dbReference type="Pfam" id="PF22688">
    <property type="entry name" value="Hda_lid"/>
    <property type="match status" value="1"/>
</dbReference>
<dbReference type="InterPro" id="IPR027417">
    <property type="entry name" value="P-loop_NTPase"/>
</dbReference>
<protein>
    <submittedName>
        <fullName evidence="2">Chromosomal replication initiation ATPase DnaA</fullName>
    </submittedName>
</protein>
<dbReference type="GO" id="GO:0005886">
    <property type="term" value="C:plasma membrane"/>
    <property type="evidence" value="ECO:0007669"/>
    <property type="project" value="TreeGrafter"/>
</dbReference>
<name>A0A7W6S1U7_9PROT</name>
<dbReference type="GO" id="GO:0006270">
    <property type="term" value="P:DNA replication initiation"/>
    <property type="evidence" value="ECO:0007669"/>
    <property type="project" value="TreeGrafter"/>
</dbReference>
<evidence type="ECO:0000313" key="2">
    <source>
        <dbReference type="EMBL" id="MBB4286632.1"/>
    </source>
</evidence>
<proteinExistence type="predicted"/>